<dbReference type="AlphaFoldDB" id="A0AAN4ZD62"/>
<dbReference type="SMART" id="SM00254">
    <property type="entry name" value="ShKT"/>
    <property type="match status" value="2"/>
</dbReference>
<protein>
    <recommendedName>
        <fullName evidence="2">ShKT domain-containing protein</fullName>
    </recommendedName>
</protein>
<dbReference type="PANTHER" id="PTHR21724:SF109">
    <property type="entry name" value="SHKT DOMAIN-CONTAINING PROTEIN"/>
    <property type="match status" value="1"/>
</dbReference>
<comment type="caution">
    <text evidence="1">Lacks conserved residue(s) required for the propagation of feature annotation.</text>
</comment>
<gene>
    <name evidence="3" type="ORF">PMAYCL1PPCAC_07136</name>
</gene>
<keyword evidence="1" id="KW-1015">Disulfide bond</keyword>
<comment type="caution">
    <text evidence="3">The sequence shown here is derived from an EMBL/GenBank/DDBJ whole genome shotgun (WGS) entry which is preliminary data.</text>
</comment>
<evidence type="ECO:0000313" key="3">
    <source>
        <dbReference type="EMBL" id="GMR36941.1"/>
    </source>
</evidence>
<accession>A0AAN4ZD62</accession>
<feature type="domain" description="ShKT" evidence="2">
    <location>
        <begin position="70"/>
        <end position="104"/>
    </location>
</feature>
<name>A0AAN4ZD62_9BILA</name>
<organism evidence="3 4">
    <name type="scientific">Pristionchus mayeri</name>
    <dbReference type="NCBI Taxonomy" id="1317129"/>
    <lineage>
        <taxon>Eukaryota</taxon>
        <taxon>Metazoa</taxon>
        <taxon>Ecdysozoa</taxon>
        <taxon>Nematoda</taxon>
        <taxon>Chromadorea</taxon>
        <taxon>Rhabditida</taxon>
        <taxon>Rhabditina</taxon>
        <taxon>Diplogasteromorpha</taxon>
        <taxon>Diplogasteroidea</taxon>
        <taxon>Neodiplogasteridae</taxon>
        <taxon>Pristionchus</taxon>
    </lineage>
</organism>
<dbReference type="InterPro" id="IPR003582">
    <property type="entry name" value="ShKT_dom"/>
</dbReference>
<dbReference type="Pfam" id="PF01549">
    <property type="entry name" value="ShK"/>
    <property type="match status" value="2"/>
</dbReference>
<keyword evidence="4" id="KW-1185">Reference proteome</keyword>
<reference evidence="4" key="1">
    <citation type="submission" date="2022-10" db="EMBL/GenBank/DDBJ databases">
        <title>Genome assembly of Pristionchus species.</title>
        <authorList>
            <person name="Yoshida K."/>
            <person name="Sommer R.J."/>
        </authorList>
    </citation>
    <scope>NUCLEOTIDE SEQUENCE [LARGE SCALE GENOMIC DNA]</scope>
    <source>
        <strain evidence="4">RS5460</strain>
    </source>
</reference>
<evidence type="ECO:0000256" key="1">
    <source>
        <dbReference type="PROSITE-ProRule" id="PRU01005"/>
    </source>
</evidence>
<dbReference type="PANTHER" id="PTHR21724">
    <property type="entry name" value="SHKT DOMAIN-CONTAINING PROTEIN"/>
    <property type="match status" value="1"/>
</dbReference>
<dbReference type="Gene3D" id="1.10.10.1940">
    <property type="match status" value="2"/>
</dbReference>
<feature type="domain" description="ShKT" evidence="2">
    <location>
        <begin position="116"/>
        <end position="152"/>
    </location>
</feature>
<sequence length="157" mass="17690">LFSLLSRSICSQDEEIAIDMNGPEMDGEWTNDWMWTTVSPPPSTHSATHPTLIITSPSENQNRSATEDPCRDTLPNCAERKQLCEKVLYGPLVTQFCAKTCGRCKEFTRLTRDQKCRDNDQRCATLVQLGFCFSNHNETTKVKYCARSCGLCDAVEV</sequence>
<evidence type="ECO:0000313" key="4">
    <source>
        <dbReference type="Proteomes" id="UP001328107"/>
    </source>
</evidence>
<dbReference type="EMBL" id="BTRK01000002">
    <property type="protein sequence ID" value="GMR36941.1"/>
    <property type="molecule type" value="Genomic_DNA"/>
</dbReference>
<feature type="non-terminal residue" evidence="3">
    <location>
        <position position="1"/>
    </location>
</feature>
<feature type="disulfide bond" evidence="1">
    <location>
        <begin position="70"/>
        <end position="104"/>
    </location>
</feature>
<evidence type="ECO:0000259" key="2">
    <source>
        <dbReference type="PROSITE" id="PS51670"/>
    </source>
</evidence>
<dbReference type="PROSITE" id="PS51670">
    <property type="entry name" value="SHKT"/>
    <property type="match status" value="2"/>
</dbReference>
<proteinExistence type="predicted"/>
<dbReference type="Proteomes" id="UP001328107">
    <property type="component" value="Unassembled WGS sequence"/>
</dbReference>